<evidence type="ECO:0000256" key="2">
    <source>
        <dbReference type="ARBA" id="ARBA00022827"/>
    </source>
</evidence>
<dbReference type="EMBL" id="FNVU01000007">
    <property type="protein sequence ID" value="SEG63419.1"/>
    <property type="molecule type" value="Genomic_DNA"/>
</dbReference>
<keyword evidence="1" id="KW-0285">Flavoprotein</keyword>
<protein>
    <submittedName>
        <fullName evidence="5">Carbon monoxide dehydrogenase, medium subunit</fullName>
    </submittedName>
</protein>
<dbReference type="Gene3D" id="3.30.465.10">
    <property type="match status" value="1"/>
</dbReference>
<dbReference type="Pfam" id="PF00941">
    <property type="entry name" value="FAD_binding_5"/>
    <property type="match status" value="1"/>
</dbReference>
<dbReference type="InterPro" id="IPR036683">
    <property type="entry name" value="CO_DH_flav_C_dom_sf"/>
</dbReference>
<keyword evidence="3" id="KW-0560">Oxidoreductase</keyword>
<dbReference type="PANTHER" id="PTHR42659">
    <property type="entry name" value="XANTHINE DEHYDROGENASE SUBUNIT C-RELATED"/>
    <property type="match status" value="1"/>
</dbReference>
<name>A0A1H6BRU4_9ACTN</name>
<keyword evidence="2" id="KW-0274">FAD</keyword>
<dbReference type="Gene3D" id="3.30.43.10">
    <property type="entry name" value="Uridine Diphospho-n-acetylenolpyruvylglucosamine Reductase, domain 2"/>
    <property type="match status" value="1"/>
</dbReference>
<dbReference type="Proteomes" id="UP000236754">
    <property type="component" value="Unassembled WGS sequence"/>
</dbReference>
<dbReference type="InterPro" id="IPR016167">
    <property type="entry name" value="FAD-bd_PCMH_sub1"/>
</dbReference>
<evidence type="ECO:0000313" key="5">
    <source>
        <dbReference type="EMBL" id="SEG63419.1"/>
    </source>
</evidence>
<dbReference type="InterPro" id="IPR016169">
    <property type="entry name" value="FAD-bd_PCMH_sub2"/>
</dbReference>
<evidence type="ECO:0000256" key="1">
    <source>
        <dbReference type="ARBA" id="ARBA00022630"/>
    </source>
</evidence>
<evidence type="ECO:0000313" key="6">
    <source>
        <dbReference type="Proteomes" id="UP000236754"/>
    </source>
</evidence>
<dbReference type="Gene3D" id="3.30.390.50">
    <property type="entry name" value="CO dehydrogenase flavoprotein, C-terminal domain"/>
    <property type="match status" value="1"/>
</dbReference>
<dbReference type="SUPFAM" id="SSF56176">
    <property type="entry name" value="FAD-binding/transporter-associated domain-like"/>
    <property type="match status" value="1"/>
</dbReference>
<dbReference type="InterPro" id="IPR051312">
    <property type="entry name" value="Diverse_Substr_Oxidored"/>
</dbReference>
<sequence length="351" mass="37322">MEHSVELAELAVDAAALQMPRHVPEQGRRSKGLGRVGHRAVLKGAFSMQVPAPFEYRRAGTVGEAIGLLDRLGDTARLVAGGHSLLPMMKLRLANFEYLIDINDLHGELGFVAVEPGWIRIGAMTRHRELLESDPLAAAFPIFRDAERVIADPVVRNRGTLGGSLCQADPSEDLSAVCTTLDARCVIRGADGERVVPMADFHQGPYETAVGDAEILTEIRLPVHPNGSSAYEKVELRAGDWAVVSAGAAVRLDDEGLIADARVGLAAVGPNTAGIPGIADALRGRPPSQELYEQAGDLAAAGCDPVTDRRGSAEYKRYLARELTVRVLRTAVARIGAPPAAGDGDINRQGV</sequence>
<feature type="domain" description="FAD-binding PCMH-type" evidence="4">
    <location>
        <begin position="49"/>
        <end position="226"/>
    </location>
</feature>
<dbReference type="InterPro" id="IPR005107">
    <property type="entry name" value="CO_DH_flav_C"/>
</dbReference>
<accession>A0A1H6BRU4</accession>
<evidence type="ECO:0000259" key="4">
    <source>
        <dbReference type="PROSITE" id="PS51387"/>
    </source>
</evidence>
<dbReference type="RefSeq" id="WP_235032169.1">
    <property type="nucleotide sequence ID" value="NZ_FNVU01000007.1"/>
</dbReference>
<dbReference type="GO" id="GO:0016491">
    <property type="term" value="F:oxidoreductase activity"/>
    <property type="evidence" value="ECO:0007669"/>
    <property type="project" value="UniProtKB-KW"/>
</dbReference>
<dbReference type="PANTHER" id="PTHR42659:SF2">
    <property type="entry name" value="XANTHINE DEHYDROGENASE SUBUNIT C-RELATED"/>
    <property type="match status" value="1"/>
</dbReference>
<dbReference type="InterPro" id="IPR016166">
    <property type="entry name" value="FAD-bd_PCMH"/>
</dbReference>
<dbReference type="InterPro" id="IPR036318">
    <property type="entry name" value="FAD-bd_PCMH-like_sf"/>
</dbReference>
<dbReference type="SMART" id="SM01092">
    <property type="entry name" value="CO_deh_flav_C"/>
    <property type="match status" value="1"/>
</dbReference>
<proteinExistence type="predicted"/>
<gene>
    <name evidence="5" type="ORF">SAMN05216223_107161</name>
</gene>
<evidence type="ECO:0000256" key="3">
    <source>
        <dbReference type="ARBA" id="ARBA00023002"/>
    </source>
</evidence>
<dbReference type="InterPro" id="IPR002346">
    <property type="entry name" value="Mopterin_DH_FAD-bd"/>
</dbReference>
<dbReference type="GO" id="GO:0071949">
    <property type="term" value="F:FAD binding"/>
    <property type="evidence" value="ECO:0007669"/>
    <property type="project" value="InterPro"/>
</dbReference>
<dbReference type="PROSITE" id="PS51387">
    <property type="entry name" value="FAD_PCMH"/>
    <property type="match status" value="1"/>
</dbReference>
<dbReference type="Pfam" id="PF03450">
    <property type="entry name" value="CO_deh_flav_C"/>
    <property type="match status" value="1"/>
</dbReference>
<dbReference type="FunFam" id="3.30.465.10:FF:000017">
    <property type="entry name" value="Xanthine dehydrogenase, FAD binding subunit"/>
    <property type="match status" value="1"/>
</dbReference>
<organism evidence="5 6">
    <name type="scientific">Actinacidiphila yanglinensis</name>
    <dbReference type="NCBI Taxonomy" id="310779"/>
    <lineage>
        <taxon>Bacteria</taxon>
        <taxon>Bacillati</taxon>
        <taxon>Actinomycetota</taxon>
        <taxon>Actinomycetes</taxon>
        <taxon>Kitasatosporales</taxon>
        <taxon>Streptomycetaceae</taxon>
        <taxon>Actinacidiphila</taxon>
    </lineage>
</organism>
<reference evidence="5 6" key="1">
    <citation type="submission" date="2016-10" db="EMBL/GenBank/DDBJ databases">
        <authorList>
            <person name="de Groot N.N."/>
        </authorList>
    </citation>
    <scope>NUCLEOTIDE SEQUENCE [LARGE SCALE GENOMIC DNA]</scope>
    <source>
        <strain evidence="5 6">CGMCC 4.2023</strain>
    </source>
</reference>
<keyword evidence="6" id="KW-1185">Reference proteome</keyword>
<dbReference type="AlphaFoldDB" id="A0A1H6BRU4"/>
<dbReference type="SUPFAM" id="SSF55447">
    <property type="entry name" value="CO dehydrogenase flavoprotein C-terminal domain-like"/>
    <property type="match status" value="1"/>
</dbReference>